<accession>A0A382IQW5</accession>
<dbReference type="EMBL" id="UINC01068433">
    <property type="protein sequence ID" value="SVC01061.1"/>
    <property type="molecule type" value="Genomic_DNA"/>
</dbReference>
<name>A0A382IQW5_9ZZZZ</name>
<proteinExistence type="predicted"/>
<gene>
    <name evidence="1" type="ORF">METZ01_LOCUS253915</name>
</gene>
<reference evidence="1" key="1">
    <citation type="submission" date="2018-05" db="EMBL/GenBank/DDBJ databases">
        <authorList>
            <person name="Lanie J.A."/>
            <person name="Ng W.-L."/>
            <person name="Kazmierczak K.M."/>
            <person name="Andrzejewski T.M."/>
            <person name="Davidsen T.M."/>
            <person name="Wayne K.J."/>
            <person name="Tettelin H."/>
            <person name="Glass J.I."/>
            <person name="Rusch D."/>
            <person name="Podicherti R."/>
            <person name="Tsui H.-C.T."/>
            <person name="Winkler M.E."/>
        </authorList>
    </citation>
    <scope>NUCLEOTIDE SEQUENCE</scope>
</reference>
<sequence length="245" mass="27518">MHLCRFLCLLQVTLVATGLAEAKSDLRLTNGCSVHFATVDEAKVHLAKGDVYIKGLSPFERAAKIKQAGPVSTGQYIEFIQSQTLEWDDADKTTLREVIAAAKLKLGKFANHLPRRIDLIKTTGNDEGAAPYTRGTSIVLPRRTTRQSAKDLERLFYHELFHIISRGNPKLRNELYRIIGYEKCGTVSLPGDMMPRRISNPDAPVVEHCIRVSKDGESHWCAPVLFSRTPKYDPETGGTFFRYLE</sequence>
<protein>
    <submittedName>
        <fullName evidence="1">Uncharacterized protein</fullName>
    </submittedName>
</protein>
<feature type="non-terminal residue" evidence="1">
    <location>
        <position position="245"/>
    </location>
</feature>
<evidence type="ECO:0000313" key="1">
    <source>
        <dbReference type="EMBL" id="SVC01061.1"/>
    </source>
</evidence>
<dbReference type="AlphaFoldDB" id="A0A382IQW5"/>
<organism evidence="1">
    <name type="scientific">marine metagenome</name>
    <dbReference type="NCBI Taxonomy" id="408172"/>
    <lineage>
        <taxon>unclassified sequences</taxon>
        <taxon>metagenomes</taxon>
        <taxon>ecological metagenomes</taxon>
    </lineage>
</organism>